<dbReference type="GeneID" id="37142178"/>
<dbReference type="AlphaFoldDB" id="A0A319DI66"/>
<dbReference type="RefSeq" id="XP_025489412.1">
    <property type="nucleotide sequence ID" value="XM_025639436.1"/>
</dbReference>
<sequence length="162" mass="18186">MATVRMTRRRGSLSFNEPNTLALLGVCLLFGQFLMGLITAIDWYLVYITSALQGIFYFDIYLVIVPICFKWKTIAEIEGDHIEDVTHVEESSKSTQLIEPAELESQSDPRLNEAHSSMLYEADSRQLVEADAQAGYKNPQSAQGASKAEHPLMYELNATPRP</sequence>
<feature type="transmembrane region" description="Helical" evidence="2">
    <location>
        <begin position="21"/>
        <end position="41"/>
    </location>
</feature>
<feature type="region of interest" description="Disordered" evidence="1">
    <location>
        <begin position="131"/>
        <end position="162"/>
    </location>
</feature>
<accession>A0A319DI66</accession>
<keyword evidence="2" id="KW-1133">Transmembrane helix</keyword>
<name>A0A319DI66_9EURO</name>
<evidence type="ECO:0000313" key="3">
    <source>
        <dbReference type="EMBL" id="PYH79212.1"/>
    </source>
</evidence>
<feature type="transmembrane region" description="Helical" evidence="2">
    <location>
        <begin position="47"/>
        <end position="69"/>
    </location>
</feature>
<evidence type="ECO:0000256" key="1">
    <source>
        <dbReference type="SAM" id="MobiDB-lite"/>
    </source>
</evidence>
<evidence type="ECO:0000256" key="2">
    <source>
        <dbReference type="SAM" id="Phobius"/>
    </source>
</evidence>
<evidence type="ECO:0000313" key="4">
    <source>
        <dbReference type="Proteomes" id="UP000248340"/>
    </source>
</evidence>
<keyword evidence="2" id="KW-0812">Transmembrane</keyword>
<protein>
    <submittedName>
        <fullName evidence="3">Uncharacterized protein</fullName>
    </submittedName>
</protein>
<keyword evidence="4" id="KW-1185">Reference proteome</keyword>
<gene>
    <name evidence="3" type="ORF">BO82DRAFT_404453</name>
</gene>
<dbReference type="EMBL" id="KZ821721">
    <property type="protein sequence ID" value="PYH79212.1"/>
    <property type="molecule type" value="Genomic_DNA"/>
</dbReference>
<dbReference type="Proteomes" id="UP000248340">
    <property type="component" value="Unassembled WGS sequence"/>
</dbReference>
<keyword evidence="2" id="KW-0472">Membrane</keyword>
<feature type="region of interest" description="Disordered" evidence="1">
    <location>
        <begin position="91"/>
        <end position="110"/>
    </location>
</feature>
<reference evidence="3 4" key="1">
    <citation type="submission" date="2016-12" db="EMBL/GenBank/DDBJ databases">
        <title>The genomes of Aspergillus section Nigri reveals drivers in fungal speciation.</title>
        <authorList>
            <consortium name="DOE Joint Genome Institute"/>
            <person name="Vesth T.C."/>
            <person name="Nybo J."/>
            <person name="Theobald S."/>
            <person name="Brandl J."/>
            <person name="Frisvad J.C."/>
            <person name="Nielsen K.F."/>
            <person name="Lyhne E.K."/>
            <person name="Kogle M.E."/>
            <person name="Kuo A."/>
            <person name="Riley R."/>
            <person name="Clum A."/>
            <person name="Nolan M."/>
            <person name="Lipzen A."/>
            <person name="Salamov A."/>
            <person name="Henrissat B."/>
            <person name="Wiebenga A."/>
            <person name="De Vries R.P."/>
            <person name="Grigoriev I.V."/>
            <person name="Mortensen U.H."/>
            <person name="Andersen M.R."/>
            <person name="Baker S.E."/>
        </authorList>
    </citation>
    <scope>NUCLEOTIDE SEQUENCE [LARGE SCALE GENOMIC DNA]</scope>
    <source>
        <strain evidence="3 4">CBS 121591</strain>
    </source>
</reference>
<proteinExistence type="predicted"/>
<organism evidence="3 4">
    <name type="scientific">Aspergillus uvarum CBS 121591</name>
    <dbReference type="NCBI Taxonomy" id="1448315"/>
    <lineage>
        <taxon>Eukaryota</taxon>
        <taxon>Fungi</taxon>
        <taxon>Dikarya</taxon>
        <taxon>Ascomycota</taxon>
        <taxon>Pezizomycotina</taxon>
        <taxon>Eurotiomycetes</taxon>
        <taxon>Eurotiomycetidae</taxon>
        <taxon>Eurotiales</taxon>
        <taxon>Aspergillaceae</taxon>
        <taxon>Aspergillus</taxon>
        <taxon>Aspergillus subgen. Circumdati</taxon>
    </lineage>
</organism>
<dbReference type="VEuPathDB" id="FungiDB:BO82DRAFT_404453"/>